<evidence type="ECO:0000259" key="1">
    <source>
        <dbReference type="Pfam" id="PF00882"/>
    </source>
</evidence>
<sequence>MVHFMERRFLIMPGYVTHYIFGREVYHNLKNNSLKKNLYYNRAAYGLGLQGPDIFFYYLPSYVLEGHNIGALAHVRETSAFFQGLIESRNQFSSRTDLNIAEAYLIGFLGHYTLDTICHPYIYAMTHYKDKKEKAYFSRHAYLETDIDTALLDLKLHRQPCNFHTEDTIRLTHRQKHVIASMLYYAYRYAFPDVKFRKYTMYLAIFSMQLGLWLMHDDSGKKKAIVRLTERICLGYPLFSPLIPSDTLFFRTDSFNLRHALWKNPWDSSITSNESFFELYDKSKELYLSRIHSLYAALHAGADSARQDAAIQDFLQEYGNLSFHSGLSATIPS</sequence>
<dbReference type="EMBL" id="WGGT01000024">
    <property type="protein sequence ID" value="MVQ47137.1"/>
    <property type="molecule type" value="Genomic_DNA"/>
</dbReference>
<dbReference type="Pfam" id="PF00882">
    <property type="entry name" value="Zn_dep_PLPC"/>
    <property type="match status" value="1"/>
</dbReference>
<feature type="domain" description="Phospholipase C/D" evidence="1">
    <location>
        <begin position="17"/>
        <end position="161"/>
    </location>
</feature>
<proteinExistence type="predicted"/>
<evidence type="ECO:0000313" key="4">
    <source>
        <dbReference type="Proteomes" id="UP000283513"/>
    </source>
</evidence>
<gene>
    <name evidence="3" type="ORF">DW856_06435</name>
    <name evidence="2" type="ORF">GCK47_15955</name>
</gene>
<accession>A0A3R6ATY5</accession>
<reference evidence="2 5" key="2">
    <citation type="submission" date="2019-10" db="EMBL/GenBank/DDBJ databases">
        <title>Roseburia spp. ameliorate alcoholic fatty liver via restoration of gut barrier function.</title>
        <authorList>
            <person name="Seo B."/>
            <person name="Ko G."/>
        </authorList>
    </citation>
    <scope>NUCLEOTIDE SEQUENCE [LARGE SCALE GENOMIC DNA]</scope>
    <source>
        <strain evidence="2 5">SNUG30017</strain>
    </source>
</reference>
<dbReference type="EMBL" id="QSHO01000004">
    <property type="protein sequence ID" value="RHC18578.1"/>
    <property type="molecule type" value="Genomic_DNA"/>
</dbReference>
<evidence type="ECO:0000313" key="5">
    <source>
        <dbReference type="Proteomes" id="UP000479531"/>
    </source>
</evidence>
<comment type="caution">
    <text evidence="3">The sequence shown here is derived from an EMBL/GenBank/DDBJ whole genome shotgun (WGS) entry which is preliminary data.</text>
</comment>
<evidence type="ECO:0000313" key="2">
    <source>
        <dbReference type="EMBL" id="MVQ47137.1"/>
    </source>
</evidence>
<evidence type="ECO:0000313" key="3">
    <source>
        <dbReference type="EMBL" id="RHC18578.1"/>
    </source>
</evidence>
<dbReference type="InterPro" id="IPR029002">
    <property type="entry name" value="PLPC/GPLD1"/>
</dbReference>
<dbReference type="AlphaFoldDB" id="A0A3R6ATY5"/>
<name>A0A3R6ATY5_9FIRM</name>
<dbReference type="Proteomes" id="UP000479531">
    <property type="component" value="Unassembled WGS sequence"/>
</dbReference>
<reference evidence="3 4" key="1">
    <citation type="submission" date="2018-08" db="EMBL/GenBank/DDBJ databases">
        <title>A genome reference for cultivated species of the human gut microbiota.</title>
        <authorList>
            <person name="Zou Y."/>
            <person name="Xue W."/>
            <person name="Luo G."/>
        </authorList>
    </citation>
    <scope>NUCLEOTIDE SEQUENCE [LARGE SCALE GENOMIC DNA]</scope>
    <source>
        <strain evidence="3 4">AM37-1AC</strain>
    </source>
</reference>
<protein>
    <recommendedName>
        <fullName evidence="1">Phospholipase C/D domain-containing protein</fullName>
    </recommendedName>
</protein>
<organism evidence="3 4">
    <name type="scientific">Roseburia intestinalis</name>
    <dbReference type="NCBI Taxonomy" id="166486"/>
    <lineage>
        <taxon>Bacteria</taxon>
        <taxon>Bacillati</taxon>
        <taxon>Bacillota</taxon>
        <taxon>Clostridia</taxon>
        <taxon>Lachnospirales</taxon>
        <taxon>Lachnospiraceae</taxon>
        <taxon>Roseburia</taxon>
    </lineage>
</organism>
<dbReference type="Proteomes" id="UP000283513">
    <property type="component" value="Unassembled WGS sequence"/>
</dbReference>